<keyword evidence="1" id="KW-0133">Cell shape</keyword>
<reference evidence="3" key="1">
    <citation type="submission" date="2020-06" db="EMBL/GenBank/DDBJ databases">
        <title>Stable isotope informed genome-resolved metagenomics uncovers potential trophic interactions in rhizosphere soil.</title>
        <authorList>
            <person name="Starr E.P."/>
            <person name="Shi S."/>
            <person name="Blazewicz S.J."/>
            <person name="Koch B.J."/>
            <person name="Probst A.J."/>
            <person name="Hungate B.A."/>
            <person name="Pett-Ridge J."/>
            <person name="Firestone M.K."/>
            <person name="Banfield J.F."/>
        </authorList>
    </citation>
    <scope>NUCLEOTIDE SEQUENCE</scope>
    <source>
        <strain evidence="3">YM_69_17</strain>
    </source>
</reference>
<dbReference type="GO" id="GO:0008360">
    <property type="term" value="P:regulation of cell shape"/>
    <property type="evidence" value="ECO:0007669"/>
    <property type="project" value="UniProtKB-UniRule"/>
</dbReference>
<organism evidence="3 4">
    <name type="scientific">Inquilinus limosus</name>
    <dbReference type="NCBI Taxonomy" id="171674"/>
    <lineage>
        <taxon>Bacteria</taxon>
        <taxon>Pseudomonadati</taxon>
        <taxon>Pseudomonadota</taxon>
        <taxon>Alphaproteobacteria</taxon>
        <taxon>Rhodospirillales</taxon>
        <taxon>Rhodospirillaceae</taxon>
        <taxon>Inquilinus</taxon>
    </lineage>
</organism>
<name>A0A952FPP3_9PROT</name>
<keyword evidence="1" id="KW-0573">Peptidoglycan synthesis</keyword>
<feature type="active site" description="Nucleophile" evidence="1">
    <location>
        <position position="143"/>
    </location>
</feature>
<evidence type="ECO:0000256" key="1">
    <source>
        <dbReference type="PROSITE-ProRule" id="PRU01373"/>
    </source>
</evidence>
<comment type="pathway">
    <text evidence="1">Cell wall biogenesis; peptidoglycan biosynthesis.</text>
</comment>
<dbReference type="InterPro" id="IPR005490">
    <property type="entry name" value="LD_TPept_cat_dom"/>
</dbReference>
<sequence length="169" mass="18088">MVVSAKGWPECWIDWGAGRRRCALGKGGVRPDKREGDGATPTGRFPLRQVLFRPDHGPAPATALPCAAIAPGDGWCDDPGDPVAYNRPVRLPHPARHERMWRDDALYDLVIVIGHNDDPPVPGLGSAVFVHLARPDWGPTEGCVALARADLLDLLAAAAPGDTLVVMQP</sequence>
<feature type="domain" description="L,D-TPase catalytic" evidence="2">
    <location>
        <begin position="1"/>
        <end position="167"/>
    </location>
</feature>
<dbReference type="Pfam" id="PF03734">
    <property type="entry name" value="YkuD"/>
    <property type="match status" value="1"/>
</dbReference>
<dbReference type="Proteomes" id="UP000700706">
    <property type="component" value="Unassembled WGS sequence"/>
</dbReference>
<comment type="caution">
    <text evidence="3">The sequence shown here is derived from an EMBL/GenBank/DDBJ whole genome shotgun (WGS) entry which is preliminary data.</text>
</comment>
<dbReference type="PROSITE" id="PS52029">
    <property type="entry name" value="LD_TPASE"/>
    <property type="match status" value="1"/>
</dbReference>
<gene>
    <name evidence="3" type="ORF">JF625_23875</name>
</gene>
<dbReference type="GO" id="GO:0071555">
    <property type="term" value="P:cell wall organization"/>
    <property type="evidence" value="ECO:0007669"/>
    <property type="project" value="UniProtKB-UniRule"/>
</dbReference>
<dbReference type="PANTHER" id="PTHR38589">
    <property type="entry name" value="BLR0621 PROTEIN"/>
    <property type="match status" value="1"/>
</dbReference>
<feature type="active site" description="Proton donor/acceptor" evidence="1">
    <location>
        <position position="131"/>
    </location>
</feature>
<dbReference type="AlphaFoldDB" id="A0A952FPP3"/>
<evidence type="ECO:0000259" key="2">
    <source>
        <dbReference type="PROSITE" id="PS52029"/>
    </source>
</evidence>
<dbReference type="GO" id="GO:0016740">
    <property type="term" value="F:transferase activity"/>
    <property type="evidence" value="ECO:0007669"/>
    <property type="project" value="InterPro"/>
</dbReference>
<evidence type="ECO:0000313" key="3">
    <source>
        <dbReference type="EMBL" id="MBW8728171.1"/>
    </source>
</evidence>
<keyword evidence="1" id="KW-0961">Cell wall biogenesis/degradation</keyword>
<dbReference type="PANTHER" id="PTHR38589:SF1">
    <property type="entry name" value="BLR0621 PROTEIN"/>
    <property type="match status" value="1"/>
</dbReference>
<accession>A0A952FPP3</accession>
<dbReference type="EMBL" id="JAEKLZ010000365">
    <property type="protein sequence ID" value="MBW8728171.1"/>
    <property type="molecule type" value="Genomic_DNA"/>
</dbReference>
<proteinExistence type="predicted"/>
<evidence type="ECO:0000313" key="4">
    <source>
        <dbReference type="Proteomes" id="UP000700706"/>
    </source>
</evidence>
<protein>
    <submittedName>
        <fullName evidence="3">L,D-transpeptidase family protein</fullName>
    </submittedName>
</protein>
<dbReference type="GO" id="GO:0009252">
    <property type="term" value="P:peptidoglycan biosynthetic process"/>
    <property type="evidence" value="ECO:0007669"/>
    <property type="project" value="UniProtKB-KW"/>
</dbReference>